<name>A0AAD5ZZ75_9POAL</name>
<sequence>MKVKNLLQDSNNASSKKPEIYLQNFLPTKEKGISASSEPANDEVALNLSSFICSKTLGPTKTPLSGVVVVVNTQCLNKPMLVSRRSSYQKILALEKEGAHVVERDINLPLDLVFSAGICLVWYETGAFGSMSTNMTDGTPCIQMFMENIATSVLMSLSYSFSNCVMIFEGEGNLLAAVMDQSDTLYSAAANLDMNLQLLCSYNPESTDEIILSCITRFTGPTRGLYPGMPESETLAESFLTKFPSINPFSAHAILSTGGTLIDFLEWSNERRIQAVGKYLVPDESIALFSALCKYGETGESKSVMTDCSSVDSDINSSLLQSPLKRQRFANEIFDVPMDGTLFSKPLEQFQGDFMELPRVEDQPKKSVSSIIDQFLGRKKGILSVPSNFDEDDICQDQLMDLGFNKNMVHSRDLFDQEQASISEISRFESKSKLPGRSSLPEKGPEFGSYRFRTFPTSAEMEDEPTSNWVSQKLKFMEDRTGSVGVQRNVLQSDDHETKYPGTSSKQVQGWKFEFLGGGGGEKRISSSSNSSSKQSHCHTRSPSIIDSFRYQGSKVATKKSDKYPYHGGGKDAINPLQRKWRDSKLQQTPLPISEKRNTSAPLNPSWTPVDKRARQNLSFTRYGKERQSKLVWRKKDSPCVSTSLGKRSRGEGYVRNL</sequence>
<evidence type="ECO:0000313" key="2">
    <source>
        <dbReference type="EMBL" id="KAJ3706568.1"/>
    </source>
</evidence>
<comment type="caution">
    <text evidence="2">The sequence shown here is derived from an EMBL/GenBank/DDBJ whole genome shotgun (WGS) entry which is preliminary data.</text>
</comment>
<reference evidence="2 3" key="1">
    <citation type="journal article" date="2022" name="Cell">
        <title>Repeat-based holocentromeres influence genome architecture and karyotype evolution.</title>
        <authorList>
            <person name="Hofstatter P.G."/>
            <person name="Thangavel G."/>
            <person name="Lux T."/>
            <person name="Neumann P."/>
            <person name="Vondrak T."/>
            <person name="Novak P."/>
            <person name="Zhang M."/>
            <person name="Costa L."/>
            <person name="Castellani M."/>
            <person name="Scott A."/>
            <person name="Toegelov H."/>
            <person name="Fuchs J."/>
            <person name="Mata-Sucre Y."/>
            <person name="Dias Y."/>
            <person name="Vanzela A.L.L."/>
            <person name="Huettel B."/>
            <person name="Almeida C.C.S."/>
            <person name="Simkova H."/>
            <person name="Souza G."/>
            <person name="Pedrosa-Harand A."/>
            <person name="Macas J."/>
            <person name="Mayer K.F.X."/>
            <person name="Houben A."/>
            <person name="Marques A."/>
        </authorList>
    </citation>
    <scope>NUCLEOTIDE SEQUENCE [LARGE SCALE GENOMIC DNA]</scope>
    <source>
        <strain evidence="2">RhyTen1mFocal</strain>
    </source>
</reference>
<evidence type="ECO:0000313" key="3">
    <source>
        <dbReference type="Proteomes" id="UP001210211"/>
    </source>
</evidence>
<gene>
    <name evidence="2" type="ORF">LUZ61_010273</name>
</gene>
<dbReference type="AlphaFoldDB" id="A0AAD5ZZ75"/>
<dbReference type="PANTHER" id="PTHR35764:SF1">
    <property type="entry name" value="PROTEIN SHORTAGE IN CHIASMATA 1"/>
    <property type="match status" value="1"/>
</dbReference>
<accession>A0AAD5ZZ75</accession>
<dbReference type="Proteomes" id="UP001210211">
    <property type="component" value="Unassembled WGS sequence"/>
</dbReference>
<feature type="compositionally biased region" description="Basic and acidic residues" evidence="1">
    <location>
        <begin position="649"/>
        <end position="658"/>
    </location>
</feature>
<organism evidence="2 3">
    <name type="scientific">Rhynchospora tenuis</name>
    <dbReference type="NCBI Taxonomy" id="198213"/>
    <lineage>
        <taxon>Eukaryota</taxon>
        <taxon>Viridiplantae</taxon>
        <taxon>Streptophyta</taxon>
        <taxon>Embryophyta</taxon>
        <taxon>Tracheophyta</taxon>
        <taxon>Spermatophyta</taxon>
        <taxon>Magnoliopsida</taxon>
        <taxon>Liliopsida</taxon>
        <taxon>Poales</taxon>
        <taxon>Cyperaceae</taxon>
        <taxon>Cyperoideae</taxon>
        <taxon>Rhynchosporeae</taxon>
        <taxon>Rhynchospora</taxon>
    </lineage>
</organism>
<dbReference type="InterPro" id="IPR038824">
    <property type="entry name" value="SHOC1-like"/>
</dbReference>
<keyword evidence="3" id="KW-1185">Reference proteome</keyword>
<dbReference type="EMBL" id="JAMRDG010000001">
    <property type="protein sequence ID" value="KAJ3706568.1"/>
    <property type="molecule type" value="Genomic_DNA"/>
</dbReference>
<feature type="region of interest" description="Disordered" evidence="1">
    <location>
        <begin position="636"/>
        <end position="658"/>
    </location>
</feature>
<dbReference type="PANTHER" id="PTHR35764">
    <property type="entry name" value="PROTEIN SHORTAGE IN CHIASMATA 1"/>
    <property type="match status" value="1"/>
</dbReference>
<protein>
    <submittedName>
        <fullName evidence="2">Uncharacterized protein</fullName>
    </submittedName>
</protein>
<evidence type="ECO:0000256" key="1">
    <source>
        <dbReference type="SAM" id="MobiDB-lite"/>
    </source>
</evidence>
<dbReference type="GO" id="GO:0000712">
    <property type="term" value="P:resolution of meiotic recombination intermediates"/>
    <property type="evidence" value="ECO:0007669"/>
    <property type="project" value="TreeGrafter"/>
</dbReference>
<proteinExistence type="predicted"/>
<feature type="compositionally biased region" description="Low complexity" evidence="1">
    <location>
        <begin position="526"/>
        <end position="535"/>
    </location>
</feature>
<feature type="region of interest" description="Disordered" evidence="1">
    <location>
        <begin position="522"/>
        <end position="612"/>
    </location>
</feature>